<dbReference type="InterPro" id="IPR057743">
    <property type="entry name" value="Zfn_VAL1-3_N"/>
</dbReference>
<reference evidence="2 3" key="1">
    <citation type="journal article" date="2020" name="IScience">
        <title>Genome Sequencing of the Endangered Kingdonia uniflora (Circaeasteraceae, Ranunculales) Reveals Potential Mechanisms of Evolutionary Specialization.</title>
        <authorList>
            <person name="Sun Y."/>
            <person name="Deng T."/>
            <person name="Zhang A."/>
            <person name="Moore M.J."/>
            <person name="Landis J.B."/>
            <person name="Lin N."/>
            <person name="Zhang H."/>
            <person name="Zhang X."/>
            <person name="Huang J."/>
            <person name="Zhang X."/>
            <person name="Sun H."/>
            <person name="Wang H."/>
        </authorList>
    </citation>
    <scope>NUCLEOTIDE SEQUENCE [LARGE SCALE GENOMIC DNA]</scope>
    <source>
        <strain evidence="2">TB1705</strain>
        <tissue evidence="2">Leaf</tissue>
    </source>
</reference>
<gene>
    <name evidence="2" type="ORF">GIB67_008969</name>
</gene>
<dbReference type="EMBL" id="JACGCM010001965">
    <property type="protein sequence ID" value="KAF6146683.1"/>
    <property type="molecule type" value="Genomic_DNA"/>
</dbReference>
<name>A0A7J7LVK1_9MAGN</name>
<organism evidence="2 3">
    <name type="scientific">Kingdonia uniflora</name>
    <dbReference type="NCBI Taxonomy" id="39325"/>
    <lineage>
        <taxon>Eukaryota</taxon>
        <taxon>Viridiplantae</taxon>
        <taxon>Streptophyta</taxon>
        <taxon>Embryophyta</taxon>
        <taxon>Tracheophyta</taxon>
        <taxon>Spermatophyta</taxon>
        <taxon>Magnoliopsida</taxon>
        <taxon>Ranunculales</taxon>
        <taxon>Circaeasteraceae</taxon>
        <taxon>Kingdonia</taxon>
    </lineage>
</organism>
<dbReference type="AlphaFoldDB" id="A0A7J7LVK1"/>
<dbReference type="PANTHER" id="PTHR46245">
    <property type="entry name" value="B3 DOMAIN-CONTAINING PROTEIN OS07G0563300"/>
    <property type="match status" value="1"/>
</dbReference>
<protein>
    <recommendedName>
        <fullName evidence="1">VAL1-3 N-terminal zinc finger domain-containing protein</fullName>
    </recommendedName>
</protein>
<dbReference type="OrthoDB" id="757982at2759"/>
<comment type="caution">
    <text evidence="2">The sequence shown here is derived from an EMBL/GenBank/DDBJ whole genome shotgun (WGS) entry which is preliminary data.</text>
</comment>
<accession>A0A7J7LVK1</accession>
<evidence type="ECO:0000313" key="3">
    <source>
        <dbReference type="Proteomes" id="UP000541444"/>
    </source>
</evidence>
<sequence>MKILISSSMGPTISRLGNASWDRFTVIMFNVCDGKGIYGDAICGGERGITLVTVGNFVYETGRFCESFYVDDDGWRSCASCGKFFTFGAIYVELSNVAILLQRLHSGCIVSTHVIVLLDAGGIDCMACARTNIPYMSKCFLIHQWPKI</sequence>
<evidence type="ECO:0000259" key="1">
    <source>
        <dbReference type="Pfam" id="PF25813"/>
    </source>
</evidence>
<dbReference type="PANTHER" id="PTHR46245:SF10">
    <property type="entry name" value="B3 DOMAIN-CONTAINING TRANSCRIPTION FACTOR VAL3"/>
    <property type="match status" value="1"/>
</dbReference>
<evidence type="ECO:0000313" key="2">
    <source>
        <dbReference type="EMBL" id="KAF6146683.1"/>
    </source>
</evidence>
<proteinExistence type="predicted"/>
<keyword evidence="3" id="KW-1185">Reference proteome</keyword>
<feature type="domain" description="VAL1-3 N-terminal zinc finger" evidence="1">
    <location>
        <begin position="102"/>
        <end position="132"/>
    </location>
</feature>
<dbReference type="Pfam" id="PF25813">
    <property type="entry name" value="zf_VAL1_N"/>
    <property type="match status" value="1"/>
</dbReference>
<dbReference type="Proteomes" id="UP000541444">
    <property type="component" value="Unassembled WGS sequence"/>
</dbReference>